<protein>
    <recommendedName>
        <fullName evidence="3">Ig-like domain-containing protein</fullName>
    </recommendedName>
</protein>
<reference evidence="1 2" key="1">
    <citation type="submission" date="2024-09" db="EMBL/GenBank/DDBJ databases">
        <title>Laminarin stimulates single cell rates of sulfate reduction while oxygen inhibits transcriptomic activity in coastal marine sediment.</title>
        <authorList>
            <person name="Lindsay M."/>
            <person name="Orcutt B."/>
            <person name="Emerson D."/>
            <person name="Stepanauskas R."/>
            <person name="D'Angelo T."/>
        </authorList>
    </citation>
    <scope>NUCLEOTIDE SEQUENCE [LARGE SCALE GENOMIC DNA]</scope>
    <source>
        <strain evidence="1">SAG AM-311-K15</strain>
    </source>
</reference>
<evidence type="ECO:0000313" key="2">
    <source>
        <dbReference type="Proteomes" id="UP001594351"/>
    </source>
</evidence>
<name>A0ABV6YZ72_UNCC1</name>
<gene>
    <name evidence="1" type="ORF">ACFL27_14960</name>
</gene>
<organism evidence="1 2">
    <name type="scientific">candidate division CSSED10-310 bacterium</name>
    <dbReference type="NCBI Taxonomy" id="2855610"/>
    <lineage>
        <taxon>Bacteria</taxon>
        <taxon>Bacteria division CSSED10-310</taxon>
    </lineage>
</organism>
<sequence length="106" mass="12116">ITFFLFICLVINLIAVSCTDDDDDDGEPICFKVNGFYASVYHMWSDGSTHTSNLQGLRSFTETISRNGETHTLEWTNIDNNYSTDRTDSFDCKIDGTSYQYPRDEC</sequence>
<proteinExistence type="predicted"/>
<accession>A0ABV6YZ72</accession>
<evidence type="ECO:0000313" key="1">
    <source>
        <dbReference type="EMBL" id="MFC1851494.1"/>
    </source>
</evidence>
<dbReference type="EMBL" id="JBHPBY010000193">
    <property type="protein sequence ID" value="MFC1851494.1"/>
    <property type="molecule type" value="Genomic_DNA"/>
</dbReference>
<dbReference type="Proteomes" id="UP001594351">
    <property type="component" value="Unassembled WGS sequence"/>
</dbReference>
<evidence type="ECO:0008006" key="3">
    <source>
        <dbReference type="Google" id="ProtNLM"/>
    </source>
</evidence>
<comment type="caution">
    <text evidence="1">The sequence shown here is derived from an EMBL/GenBank/DDBJ whole genome shotgun (WGS) entry which is preliminary data.</text>
</comment>
<feature type="non-terminal residue" evidence="1">
    <location>
        <position position="1"/>
    </location>
</feature>
<keyword evidence="2" id="KW-1185">Reference proteome</keyword>